<evidence type="ECO:0000256" key="10">
    <source>
        <dbReference type="ARBA" id="ARBA00023136"/>
    </source>
</evidence>
<keyword evidence="10 12" id="KW-0472">Membrane</keyword>
<keyword evidence="5 12" id="KW-0812">Transmembrane</keyword>
<evidence type="ECO:0000313" key="18">
    <source>
        <dbReference type="Proteomes" id="UP000000647"/>
    </source>
</evidence>
<accession>A1WVX5</accession>
<feature type="region of interest" description="Disordered" evidence="14">
    <location>
        <begin position="234"/>
        <end position="269"/>
    </location>
</feature>
<evidence type="ECO:0000256" key="5">
    <source>
        <dbReference type="ARBA" id="ARBA00022692"/>
    </source>
</evidence>
<keyword evidence="7" id="KW-0408">Iron</keyword>
<dbReference type="Proteomes" id="UP000000647">
    <property type="component" value="Chromosome"/>
</dbReference>
<name>A1WVX5_HALHL</name>
<dbReference type="PANTHER" id="PTHR32552:SF68">
    <property type="entry name" value="FERRICHROME OUTER MEMBRANE TRANSPORTER_PHAGE RECEPTOR"/>
    <property type="match status" value="1"/>
</dbReference>
<evidence type="ECO:0000256" key="4">
    <source>
        <dbReference type="ARBA" id="ARBA00022496"/>
    </source>
</evidence>
<dbReference type="InterPro" id="IPR036942">
    <property type="entry name" value="Beta-barrel_TonB_sf"/>
</dbReference>
<dbReference type="PANTHER" id="PTHR32552">
    <property type="entry name" value="FERRICHROME IRON RECEPTOR-RELATED"/>
    <property type="match status" value="1"/>
</dbReference>
<evidence type="ECO:0000256" key="7">
    <source>
        <dbReference type="ARBA" id="ARBA00023004"/>
    </source>
</evidence>
<keyword evidence="9 13" id="KW-0798">TonB box</keyword>
<feature type="compositionally biased region" description="Basic and acidic residues" evidence="14">
    <location>
        <begin position="244"/>
        <end position="263"/>
    </location>
</feature>
<keyword evidence="2 12" id="KW-0813">Transport</keyword>
<keyword evidence="4" id="KW-0410">Iron transport</keyword>
<gene>
    <name evidence="17" type="ordered locus">Hhal_1061</name>
</gene>
<dbReference type="PROSITE" id="PS52016">
    <property type="entry name" value="TONB_DEPENDENT_REC_3"/>
    <property type="match status" value="1"/>
</dbReference>
<keyword evidence="8" id="KW-0406">Ion transport</keyword>
<evidence type="ECO:0000256" key="2">
    <source>
        <dbReference type="ARBA" id="ARBA00022448"/>
    </source>
</evidence>
<reference evidence="17 18" key="2">
    <citation type="journal article" date="2013" name="Stand. Genomic Sci.">
        <title>Complete genome sequence of Halorhodospira halophila SL1.</title>
        <authorList>
            <person name="Challacombe J.F."/>
            <person name="Majid S."/>
            <person name="Deole R."/>
            <person name="Brettin T.S."/>
            <person name="Bruce D."/>
            <person name="Delano S.F."/>
            <person name="Detter J.C."/>
            <person name="Gleasner C.D."/>
            <person name="Han C.S."/>
            <person name="Misra M."/>
            <person name="Reitenga K.G."/>
            <person name="Mikhailova N."/>
            <person name="Woyke T."/>
            <person name="Pitluck S."/>
            <person name="Nolan M."/>
            <person name="Land M.L."/>
            <person name="Saunders E."/>
            <person name="Tapia R."/>
            <person name="Lapidus A."/>
            <person name="Ivanova N."/>
            <person name="Hoff W.D."/>
        </authorList>
    </citation>
    <scope>NUCLEOTIDE SEQUENCE [LARGE SCALE GENOMIC DNA]</scope>
    <source>
        <strain evidence="18">DSM 244 / SL1</strain>
    </source>
</reference>
<evidence type="ECO:0000256" key="11">
    <source>
        <dbReference type="ARBA" id="ARBA00023237"/>
    </source>
</evidence>
<dbReference type="RefSeq" id="WP_011813860.1">
    <property type="nucleotide sequence ID" value="NC_008789.1"/>
</dbReference>
<dbReference type="Pfam" id="PF07715">
    <property type="entry name" value="Plug"/>
    <property type="match status" value="1"/>
</dbReference>
<evidence type="ECO:0000256" key="13">
    <source>
        <dbReference type="RuleBase" id="RU003357"/>
    </source>
</evidence>
<dbReference type="Pfam" id="PF00593">
    <property type="entry name" value="TonB_dep_Rec_b-barrel"/>
    <property type="match status" value="1"/>
</dbReference>
<keyword evidence="18" id="KW-1185">Reference proteome</keyword>
<dbReference type="CDD" id="cd01347">
    <property type="entry name" value="ligand_gated_channel"/>
    <property type="match status" value="1"/>
</dbReference>
<evidence type="ECO:0000313" key="17">
    <source>
        <dbReference type="EMBL" id="ABM61837.1"/>
    </source>
</evidence>
<evidence type="ECO:0000256" key="6">
    <source>
        <dbReference type="ARBA" id="ARBA00022729"/>
    </source>
</evidence>
<dbReference type="Gene3D" id="2.170.130.10">
    <property type="entry name" value="TonB-dependent receptor, plug domain"/>
    <property type="match status" value="1"/>
</dbReference>
<dbReference type="GO" id="GO:0015344">
    <property type="term" value="F:siderophore uptake transmembrane transporter activity"/>
    <property type="evidence" value="ECO:0007669"/>
    <property type="project" value="TreeGrafter"/>
</dbReference>
<comment type="similarity">
    <text evidence="12 13">Belongs to the TonB-dependent receptor family.</text>
</comment>
<dbReference type="Gene3D" id="2.40.170.20">
    <property type="entry name" value="TonB-dependent receptor, beta-barrel domain"/>
    <property type="match status" value="1"/>
</dbReference>
<dbReference type="InterPro" id="IPR000531">
    <property type="entry name" value="Beta-barrel_TonB"/>
</dbReference>
<evidence type="ECO:0000256" key="12">
    <source>
        <dbReference type="PROSITE-ProRule" id="PRU01360"/>
    </source>
</evidence>
<keyword evidence="11 12" id="KW-0998">Cell outer membrane</keyword>
<evidence type="ECO:0000256" key="14">
    <source>
        <dbReference type="SAM" id="MobiDB-lite"/>
    </source>
</evidence>
<proteinExistence type="inferred from homology"/>
<dbReference type="GO" id="GO:0009279">
    <property type="term" value="C:cell outer membrane"/>
    <property type="evidence" value="ECO:0007669"/>
    <property type="project" value="UniProtKB-SubCell"/>
</dbReference>
<sequence>MGLSLALGPTGPALGAEAALPPVVATVPRLDVDPDDYPAAVSVVGREAYASGRRLSLDQGLDRVPGVHTQNRYNAAQDLRLSVRGFGARSPFGVRGIRALVDDVPYTVADGQSQLDALDPAFVEQLEVIRGPASALYGNAAGGVFRFTTLEPPESGEFLGGEVLFGSHGERAQRVWGGRAEEAWRTAVTASNQEMDGYRDHSGAAQRRLNIKLDRDLAGGERLRFIANLLDAPEAQDPGGLSREQVRDDRRQATDNAVDRDAGEEVEQQTGAVILTAEPSATEFWEGRAFLQRRDFYRRNPFPGGNGDPGGIVTFERYYGGVGGRHVRRTEAAGRPVQVSVGTDAEWQYDDRQRYVNNNGREGERTNDQRERAQVVAGYLQADWEVAPRWRLVGGGRLDWTRLSIDDREAGLDTDSQTYTEPSYLAGVRYAVAEDHSLYAKASSAFETPTLWELWDRDAGGIDDTIEPQQARSVEVGVKGRALDRRLRYELTLFQVRTEDELVPQEDADGPTRYANAGETRRRGVELGVEAFPTERLEVTAALAYGQFTFRDFETSELEGVSGAEDPDQVRGNRIPGVPRAHGYLETAWQAPSGWRWAADVRASEGIWADDRNTQRSSGYTEVGLHASRTFVTDAYEAEPFFGVNNLFDATYDANVRINAANESDNSLEDGGYFEPAPERTIYAGIRFATY</sequence>
<dbReference type="SUPFAM" id="SSF56935">
    <property type="entry name" value="Porins"/>
    <property type="match status" value="1"/>
</dbReference>
<dbReference type="EMBL" id="CP000544">
    <property type="protein sequence ID" value="ABM61837.1"/>
    <property type="molecule type" value="Genomic_DNA"/>
</dbReference>
<dbReference type="AlphaFoldDB" id="A1WVX5"/>
<organism evidence="17 18">
    <name type="scientific">Halorhodospira halophila (strain DSM 244 / SL1)</name>
    <name type="common">Ectothiorhodospira halophila (strain DSM 244 / SL1)</name>
    <dbReference type="NCBI Taxonomy" id="349124"/>
    <lineage>
        <taxon>Bacteria</taxon>
        <taxon>Pseudomonadati</taxon>
        <taxon>Pseudomonadota</taxon>
        <taxon>Gammaproteobacteria</taxon>
        <taxon>Chromatiales</taxon>
        <taxon>Ectothiorhodospiraceae</taxon>
        <taxon>Halorhodospira</taxon>
    </lineage>
</organism>
<evidence type="ECO:0000256" key="1">
    <source>
        <dbReference type="ARBA" id="ARBA00004571"/>
    </source>
</evidence>
<dbReference type="InterPro" id="IPR039426">
    <property type="entry name" value="TonB-dep_rcpt-like"/>
</dbReference>
<protein>
    <submittedName>
        <fullName evidence="17">TonB-dependent receptor, plug</fullName>
    </submittedName>
</protein>
<keyword evidence="17" id="KW-0675">Receptor</keyword>
<dbReference type="KEGG" id="hha:Hhal_1061"/>
<feature type="domain" description="TonB-dependent receptor plug" evidence="16">
    <location>
        <begin position="35"/>
        <end position="144"/>
    </location>
</feature>
<feature type="domain" description="TonB-dependent receptor-like beta-barrel" evidence="15">
    <location>
        <begin position="234"/>
        <end position="647"/>
    </location>
</feature>
<evidence type="ECO:0000256" key="3">
    <source>
        <dbReference type="ARBA" id="ARBA00022452"/>
    </source>
</evidence>
<dbReference type="InterPro" id="IPR012910">
    <property type="entry name" value="Plug_dom"/>
</dbReference>
<dbReference type="HOGENOM" id="CLU_008287_13_0_6"/>
<dbReference type="eggNOG" id="COG4772">
    <property type="taxonomic scope" value="Bacteria"/>
</dbReference>
<dbReference type="STRING" id="349124.Hhal_1061"/>
<dbReference type="InterPro" id="IPR037066">
    <property type="entry name" value="Plug_dom_sf"/>
</dbReference>
<evidence type="ECO:0000256" key="9">
    <source>
        <dbReference type="ARBA" id="ARBA00023077"/>
    </source>
</evidence>
<comment type="subcellular location">
    <subcellularLocation>
        <location evidence="1 12">Cell outer membrane</location>
        <topology evidence="1 12">Multi-pass membrane protein</topology>
    </subcellularLocation>
</comment>
<keyword evidence="3 12" id="KW-1134">Transmembrane beta strand</keyword>
<keyword evidence="6" id="KW-0732">Signal</keyword>
<evidence type="ECO:0000259" key="15">
    <source>
        <dbReference type="Pfam" id="PF00593"/>
    </source>
</evidence>
<evidence type="ECO:0000259" key="16">
    <source>
        <dbReference type="Pfam" id="PF07715"/>
    </source>
</evidence>
<reference evidence="18" key="1">
    <citation type="submission" date="2006-12" db="EMBL/GenBank/DDBJ databases">
        <title>Complete sequence of Halorhodospira halophila SL1.</title>
        <authorList>
            <consortium name="US DOE Joint Genome Institute"/>
            <person name="Copeland A."/>
            <person name="Lucas S."/>
            <person name="Lapidus A."/>
            <person name="Barry K."/>
            <person name="Detter J.C."/>
            <person name="Glavina del Rio T."/>
            <person name="Hammon N."/>
            <person name="Israni S."/>
            <person name="Dalin E."/>
            <person name="Tice H."/>
            <person name="Pitluck S."/>
            <person name="Saunders E."/>
            <person name="Brettin T."/>
            <person name="Bruce D."/>
            <person name="Han C."/>
            <person name="Tapia R."/>
            <person name="Schmutz J."/>
            <person name="Larimer F."/>
            <person name="Land M."/>
            <person name="Hauser L."/>
            <person name="Kyrpides N."/>
            <person name="Mikhailova N."/>
            <person name="Hoff W."/>
            <person name="Richardson P."/>
        </authorList>
    </citation>
    <scope>NUCLEOTIDE SEQUENCE [LARGE SCALE GENOMIC DNA]</scope>
    <source>
        <strain evidence="18">DSM 244 / SL1</strain>
    </source>
</reference>
<evidence type="ECO:0000256" key="8">
    <source>
        <dbReference type="ARBA" id="ARBA00023065"/>
    </source>
</evidence>